<dbReference type="Gene3D" id="1.10.132.20">
    <property type="entry name" value="Ribosome-recycling factor"/>
    <property type="match status" value="1"/>
</dbReference>
<dbReference type="NCBIfam" id="TIGR00496">
    <property type="entry name" value="frr"/>
    <property type="match status" value="1"/>
</dbReference>
<dbReference type="Gene3D" id="3.30.1360.40">
    <property type="match status" value="1"/>
</dbReference>
<comment type="similarity">
    <text evidence="2">Belongs to the RRF family.</text>
</comment>
<accession>A0A381QDL0</accession>
<dbReference type="AlphaFoldDB" id="A0A381QDL0"/>
<evidence type="ECO:0000313" key="6">
    <source>
        <dbReference type="EMBL" id="SUZ76964.1"/>
    </source>
</evidence>
<dbReference type="HAMAP" id="MF_00040">
    <property type="entry name" value="RRF"/>
    <property type="match status" value="1"/>
</dbReference>
<dbReference type="InterPro" id="IPR002661">
    <property type="entry name" value="Ribosome_recyc_fac"/>
</dbReference>
<dbReference type="CDD" id="cd00520">
    <property type="entry name" value="RRF"/>
    <property type="match status" value="1"/>
</dbReference>
<comment type="subcellular location">
    <subcellularLocation>
        <location evidence="1">Cytoplasm</location>
    </subcellularLocation>
</comment>
<dbReference type="GO" id="GO:0043023">
    <property type="term" value="F:ribosomal large subunit binding"/>
    <property type="evidence" value="ECO:0007669"/>
    <property type="project" value="TreeGrafter"/>
</dbReference>
<evidence type="ECO:0000259" key="5">
    <source>
        <dbReference type="Pfam" id="PF01765"/>
    </source>
</evidence>
<dbReference type="InterPro" id="IPR023584">
    <property type="entry name" value="Ribosome_recyc_fac_dom"/>
</dbReference>
<dbReference type="FunFam" id="3.30.1360.40:FF:000001">
    <property type="entry name" value="Ribosome-recycling factor"/>
    <property type="match status" value="1"/>
</dbReference>
<evidence type="ECO:0000256" key="1">
    <source>
        <dbReference type="ARBA" id="ARBA00004496"/>
    </source>
</evidence>
<dbReference type="GO" id="GO:0006412">
    <property type="term" value="P:translation"/>
    <property type="evidence" value="ECO:0007669"/>
    <property type="project" value="UniProtKB-KW"/>
</dbReference>
<protein>
    <recommendedName>
        <fullName evidence="5">Ribosome recycling factor domain-containing protein</fullName>
    </recommendedName>
</protein>
<feature type="domain" description="Ribosome recycling factor" evidence="5">
    <location>
        <begin position="24"/>
        <end position="187"/>
    </location>
</feature>
<dbReference type="SUPFAM" id="SSF55194">
    <property type="entry name" value="Ribosome recycling factor, RRF"/>
    <property type="match status" value="1"/>
</dbReference>
<dbReference type="FunFam" id="1.10.132.20:FF:000001">
    <property type="entry name" value="Ribosome-recycling factor"/>
    <property type="match status" value="1"/>
</dbReference>
<reference evidence="6" key="1">
    <citation type="submission" date="2018-05" db="EMBL/GenBank/DDBJ databases">
        <authorList>
            <person name="Lanie J.A."/>
            <person name="Ng W.-L."/>
            <person name="Kazmierczak K.M."/>
            <person name="Andrzejewski T.M."/>
            <person name="Davidsen T.M."/>
            <person name="Wayne K.J."/>
            <person name="Tettelin H."/>
            <person name="Glass J.I."/>
            <person name="Rusch D."/>
            <person name="Podicherti R."/>
            <person name="Tsui H.-C.T."/>
            <person name="Winkler M.E."/>
        </authorList>
    </citation>
    <scope>NUCLEOTIDE SEQUENCE</scope>
</reference>
<name>A0A381QDL0_9ZZZZ</name>
<evidence type="ECO:0000256" key="2">
    <source>
        <dbReference type="ARBA" id="ARBA00005912"/>
    </source>
</evidence>
<evidence type="ECO:0000256" key="4">
    <source>
        <dbReference type="ARBA" id="ARBA00022917"/>
    </source>
</evidence>
<organism evidence="6">
    <name type="scientific">marine metagenome</name>
    <dbReference type="NCBI Taxonomy" id="408172"/>
    <lineage>
        <taxon>unclassified sequences</taxon>
        <taxon>metagenomes</taxon>
        <taxon>ecological metagenomes</taxon>
    </lineage>
</organism>
<dbReference type="Pfam" id="PF01765">
    <property type="entry name" value="RRF"/>
    <property type="match status" value="1"/>
</dbReference>
<dbReference type="EMBL" id="UINC01001297">
    <property type="protein sequence ID" value="SUZ76964.1"/>
    <property type="molecule type" value="Genomic_DNA"/>
</dbReference>
<dbReference type="InterPro" id="IPR036191">
    <property type="entry name" value="RRF_sf"/>
</dbReference>
<sequence>MSLENTQEIEEMVDHKMNNTIESLKQDLKGIHAGSVSPAMLDTVKVEYYGNPTPINQVANISTPEPQMLAISPWEKSMIKEIERSLQAANLGFSISNDGNIIRVVTPPFTEERRKDYVKQIKKIGEDSKIAVRNVRREGNDNLKQMEKDKLISQDEEKVAQERVQKVTDKHTHLVNELVAAKEKELMTL</sequence>
<proteinExistence type="inferred from homology"/>
<dbReference type="GO" id="GO:0005737">
    <property type="term" value="C:cytoplasm"/>
    <property type="evidence" value="ECO:0007669"/>
    <property type="project" value="UniProtKB-SubCell"/>
</dbReference>
<gene>
    <name evidence="6" type="ORF">METZ01_LOCUS29818</name>
</gene>
<evidence type="ECO:0000256" key="3">
    <source>
        <dbReference type="ARBA" id="ARBA00022490"/>
    </source>
</evidence>
<keyword evidence="3" id="KW-0963">Cytoplasm</keyword>
<dbReference type="PANTHER" id="PTHR20982">
    <property type="entry name" value="RIBOSOME RECYCLING FACTOR"/>
    <property type="match status" value="1"/>
</dbReference>
<dbReference type="PANTHER" id="PTHR20982:SF3">
    <property type="entry name" value="MITOCHONDRIAL RIBOSOME RECYCLING FACTOR PSEUDO 1"/>
    <property type="match status" value="1"/>
</dbReference>
<keyword evidence="4" id="KW-0648">Protein biosynthesis</keyword>